<dbReference type="RefSeq" id="WP_184826404.1">
    <property type="nucleotide sequence ID" value="NZ_JACHMM010000001.1"/>
</dbReference>
<evidence type="ECO:0000313" key="2">
    <source>
        <dbReference type="Proteomes" id="UP000542813"/>
    </source>
</evidence>
<gene>
    <name evidence="1" type="ORF">HD601_004957</name>
</gene>
<sequence>MRVLLHASELVIIDGRVEAARHGRLTGRGQARLELDHYLEALVRKPDALPGATTLDQARAAGKFTQVHEAWWAAAGGHAVRPPAPAR</sequence>
<dbReference type="EMBL" id="JACHMM010000001">
    <property type="protein sequence ID" value="MBB5790382.1"/>
    <property type="molecule type" value="Genomic_DNA"/>
</dbReference>
<dbReference type="Proteomes" id="UP000542813">
    <property type="component" value="Unassembled WGS sequence"/>
</dbReference>
<accession>A0A7W9GUM7</accession>
<name>A0A7W9GUM7_9ACTN</name>
<comment type="caution">
    <text evidence="1">The sequence shown here is derived from an EMBL/GenBank/DDBJ whole genome shotgun (WGS) entry which is preliminary data.</text>
</comment>
<protein>
    <submittedName>
        <fullName evidence="1">Uncharacterized protein</fullName>
    </submittedName>
</protein>
<organism evidence="1 2">
    <name type="scientific">Jiangella mangrovi</name>
    <dbReference type="NCBI Taxonomy" id="1524084"/>
    <lineage>
        <taxon>Bacteria</taxon>
        <taxon>Bacillati</taxon>
        <taxon>Actinomycetota</taxon>
        <taxon>Actinomycetes</taxon>
        <taxon>Jiangellales</taxon>
        <taxon>Jiangellaceae</taxon>
        <taxon>Jiangella</taxon>
    </lineage>
</organism>
<reference evidence="1 2" key="1">
    <citation type="submission" date="2020-08" db="EMBL/GenBank/DDBJ databases">
        <title>Sequencing the genomes of 1000 actinobacteria strains.</title>
        <authorList>
            <person name="Klenk H.-P."/>
        </authorList>
    </citation>
    <scope>NUCLEOTIDE SEQUENCE [LARGE SCALE GENOMIC DNA]</scope>
    <source>
        <strain evidence="1 2">DSM 102122</strain>
    </source>
</reference>
<keyword evidence="2" id="KW-1185">Reference proteome</keyword>
<dbReference type="AlphaFoldDB" id="A0A7W9GUM7"/>
<proteinExistence type="predicted"/>
<evidence type="ECO:0000313" key="1">
    <source>
        <dbReference type="EMBL" id="MBB5790382.1"/>
    </source>
</evidence>